<evidence type="ECO:0000259" key="5">
    <source>
        <dbReference type="Pfam" id="PF04542"/>
    </source>
</evidence>
<keyword evidence="4" id="KW-0804">Transcription</keyword>
<dbReference type="PANTHER" id="PTHR43133">
    <property type="entry name" value="RNA POLYMERASE ECF-TYPE SIGMA FACTO"/>
    <property type="match status" value="1"/>
</dbReference>
<dbReference type="PATRIC" id="fig|1122985.7.peg.638"/>
<dbReference type="InterPro" id="IPR036388">
    <property type="entry name" value="WH-like_DNA-bd_sf"/>
</dbReference>
<dbReference type="InterPro" id="IPR039425">
    <property type="entry name" value="RNA_pol_sigma-70-like"/>
</dbReference>
<dbReference type="NCBIfam" id="TIGR02937">
    <property type="entry name" value="sigma70-ECF"/>
    <property type="match status" value="1"/>
</dbReference>
<dbReference type="InterPro" id="IPR013324">
    <property type="entry name" value="RNA_pol_sigma_r3/r4-like"/>
</dbReference>
<dbReference type="eggNOG" id="COG1595">
    <property type="taxonomic scope" value="Bacteria"/>
</dbReference>
<protein>
    <submittedName>
        <fullName evidence="7">RNA polymerase sigma-70 factor</fullName>
    </submittedName>
</protein>
<comment type="caution">
    <text evidence="7">The sequence shown here is derived from an EMBL/GenBank/DDBJ whole genome shotgun (WGS) entry which is preliminary data.</text>
</comment>
<evidence type="ECO:0000256" key="4">
    <source>
        <dbReference type="ARBA" id="ARBA00023163"/>
    </source>
</evidence>
<dbReference type="InterPro" id="IPR014327">
    <property type="entry name" value="RNA_pol_sigma70_bacteroid"/>
</dbReference>
<dbReference type="Proteomes" id="UP000027442">
    <property type="component" value="Unassembled WGS sequence"/>
</dbReference>
<dbReference type="AlphaFoldDB" id="A0A069QKS7"/>
<evidence type="ECO:0000256" key="3">
    <source>
        <dbReference type="ARBA" id="ARBA00023082"/>
    </source>
</evidence>
<evidence type="ECO:0000313" key="8">
    <source>
        <dbReference type="Proteomes" id="UP000027442"/>
    </source>
</evidence>
<dbReference type="Gene3D" id="1.10.1740.10">
    <property type="match status" value="1"/>
</dbReference>
<keyword evidence="3" id="KW-0731">Sigma factor</keyword>
<name>A0A069QKS7_HOYLO</name>
<dbReference type="GO" id="GO:0006352">
    <property type="term" value="P:DNA-templated transcription initiation"/>
    <property type="evidence" value="ECO:0007669"/>
    <property type="project" value="InterPro"/>
</dbReference>
<evidence type="ECO:0000259" key="6">
    <source>
        <dbReference type="Pfam" id="PF08281"/>
    </source>
</evidence>
<dbReference type="Pfam" id="PF04542">
    <property type="entry name" value="Sigma70_r2"/>
    <property type="match status" value="1"/>
</dbReference>
<dbReference type="PANTHER" id="PTHR43133:SF46">
    <property type="entry name" value="RNA POLYMERASE SIGMA-70 FACTOR ECF SUBFAMILY"/>
    <property type="match status" value="1"/>
</dbReference>
<dbReference type="CDD" id="cd06171">
    <property type="entry name" value="Sigma70_r4"/>
    <property type="match status" value="1"/>
</dbReference>
<dbReference type="HOGENOM" id="CLU_047691_4_3_10"/>
<reference evidence="7 8" key="1">
    <citation type="submission" date="2013-08" db="EMBL/GenBank/DDBJ databases">
        <authorList>
            <person name="Weinstock G."/>
            <person name="Sodergren E."/>
            <person name="Wylie T."/>
            <person name="Fulton L."/>
            <person name="Fulton R."/>
            <person name="Fronick C."/>
            <person name="O'Laughlin M."/>
            <person name="Godfrey J."/>
            <person name="Miner T."/>
            <person name="Herter B."/>
            <person name="Appelbaum E."/>
            <person name="Cordes M."/>
            <person name="Lek S."/>
            <person name="Wollam A."/>
            <person name="Pepin K.H."/>
            <person name="Palsikar V.B."/>
            <person name="Mitreva M."/>
            <person name="Wilson R.K."/>
        </authorList>
    </citation>
    <scope>NUCLEOTIDE SEQUENCE [LARGE SCALE GENOMIC DNA]</scope>
    <source>
        <strain evidence="7 8">ATCC 15930</strain>
    </source>
</reference>
<dbReference type="InterPro" id="IPR013325">
    <property type="entry name" value="RNA_pol_sigma_r2"/>
</dbReference>
<feature type="domain" description="RNA polymerase sigma-70 region 2" evidence="5">
    <location>
        <begin position="21"/>
        <end position="86"/>
    </location>
</feature>
<accession>A0A069QKS7</accession>
<dbReference type="EMBL" id="JNGW01000022">
    <property type="protein sequence ID" value="KDR53252.1"/>
    <property type="molecule type" value="Genomic_DNA"/>
</dbReference>
<dbReference type="Gene3D" id="1.10.10.10">
    <property type="entry name" value="Winged helix-like DNA-binding domain superfamily/Winged helix DNA-binding domain"/>
    <property type="match status" value="1"/>
</dbReference>
<dbReference type="GO" id="GO:0003677">
    <property type="term" value="F:DNA binding"/>
    <property type="evidence" value="ECO:0007669"/>
    <property type="project" value="InterPro"/>
</dbReference>
<organism evidence="7 8">
    <name type="scientific">Hoylesella loescheii DSM 19665 = JCM 12249 = ATCC 15930</name>
    <dbReference type="NCBI Taxonomy" id="1122985"/>
    <lineage>
        <taxon>Bacteria</taxon>
        <taxon>Pseudomonadati</taxon>
        <taxon>Bacteroidota</taxon>
        <taxon>Bacteroidia</taxon>
        <taxon>Bacteroidales</taxon>
        <taxon>Prevotellaceae</taxon>
        <taxon>Hoylesella</taxon>
    </lineage>
</organism>
<evidence type="ECO:0000313" key="7">
    <source>
        <dbReference type="EMBL" id="KDR53252.1"/>
    </source>
</evidence>
<gene>
    <name evidence="7" type="ORF">HMPREF1991_00616</name>
</gene>
<evidence type="ECO:0000256" key="1">
    <source>
        <dbReference type="ARBA" id="ARBA00010641"/>
    </source>
</evidence>
<dbReference type="SUPFAM" id="SSF88946">
    <property type="entry name" value="Sigma2 domain of RNA polymerase sigma factors"/>
    <property type="match status" value="1"/>
</dbReference>
<dbReference type="InterPro" id="IPR013249">
    <property type="entry name" value="RNA_pol_sigma70_r4_t2"/>
</dbReference>
<keyword evidence="2" id="KW-0805">Transcription regulation</keyword>
<dbReference type="SUPFAM" id="SSF88659">
    <property type="entry name" value="Sigma3 and sigma4 domains of RNA polymerase sigma factors"/>
    <property type="match status" value="1"/>
</dbReference>
<dbReference type="GO" id="GO:0016987">
    <property type="term" value="F:sigma factor activity"/>
    <property type="evidence" value="ECO:0007669"/>
    <property type="project" value="UniProtKB-KW"/>
</dbReference>
<proteinExistence type="inferred from homology"/>
<dbReference type="NCBIfam" id="TIGR02985">
    <property type="entry name" value="Sig70_bacteroi1"/>
    <property type="match status" value="1"/>
</dbReference>
<feature type="domain" description="RNA polymerase sigma factor 70 region 4 type 2" evidence="6">
    <location>
        <begin position="128"/>
        <end position="174"/>
    </location>
</feature>
<evidence type="ECO:0000256" key="2">
    <source>
        <dbReference type="ARBA" id="ARBA00023015"/>
    </source>
</evidence>
<dbReference type="InterPro" id="IPR007627">
    <property type="entry name" value="RNA_pol_sigma70_r2"/>
</dbReference>
<dbReference type="Pfam" id="PF08281">
    <property type="entry name" value="Sigma70_r4_2"/>
    <property type="match status" value="1"/>
</dbReference>
<comment type="similarity">
    <text evidence="1">Belongs to the sigma-70 factor family. ECF subfamily.</text>
</comment>
<sequence>MVESDIFFRLKDGDIAAFESLYKTYYAVLCKLAKTITHSHELAEEIVDDLFFYLWDNHDELQVESLHAYLFRSIRNNSEKACRSQAFRKGRVTDSIDNTLLCIHEYLSDHEHPLGWLLEEEMKNTAKKAVDELPTECRQVFELSRYEGKKYSEIALELGISVNTVKYHIKNAIKILSSRISVDVLGVLVFLAGAC</sequence>
<dbReference type="RefSeq" id="WP_018967893.1">
    <property type="nucleotide sequence ID" value="NZ_KB899218.1"/>
</dbReference>
<dbReference type="InterPro" id="IPR014284">
    <property type="entry name" value="RNA_pol_sigma-70_dom"/>
</dbReference>
<keyword evidence="8" id="KW-1185">Reference proteome</keyword>